<evidence type="ECO:0000256" key="1">
    <source>
        <dbReference type="SAM" id="Phobius"/>
    </source>
</evidence>
<organism evidence="2 3">
    <name type="scientific">Granulicella rosea</name>
    <dbReference type="NCBI Taxonomy" id="474952"/>
    <lineage>
        <taxon>Bacteria</taxon>
        <taxon>Pseudomonadati</taxon>
        <taxon>Acidobacteriota</taxon>
        <taxon>Terriglobia</taxon>
        <taxon>Terriglobales</taxon>
        <taxon>Acidobacteriaceae</taxon>
        <taxon>Granulicella</taxon>
    </lineage>
</organism>
<feature type="transmembrane region" description="Helical" evidence="1">
    <location>
        <begin position="12"/>
        <end position="30"/>
    </location>
</feature>
<gene>
    <name evidence="2" type="ORF">SAMN05421770_10328</name>
</gene>
<keyword evidence="3" id="KW-1185">Reference proteome</keyword>
<dbReference type="AlphaFoldDB" id="A0A239IE89"/>
<sequence>MRDLESKRWIKLKAFFFLLTGLLACGLLLLDRPTLRTATLLVIAIWSFCRLYYFAFYVIERYLDPEYRYAGVLSAIRAWFSTGR</sequence>
<dbReference type="OrthoDB" id="286647at2"/>
<dbReference type="PROSITE" id="PS51257">
    <property type="entry name" value="PROKAR_LIPOPROTEIN"/>
    <property type="match status" value="1"/>
</dbReference>
<protein>
    <submittedName>
        <fullName evidence="2">Uncharacterized protein</fullName>
    </submittedName>
</protein>
<reference evidence="2 3" key="1">
    <citation type="submission" date="2017-06" db="EMBL/GenBank/DDBJ databases">
        <authorList>
            <person name="Kim H.J."/>
            <person name="Triplett B.A."/>
        </authorList>
    </citation>
    <scope>NUCLEOTIDE SEQUENCE [LARGE SCALE GENOMIC DNA]</scope>
    <source>
        <strain evidence="2 3">DSM 18704</strain>
    </source>
</reference>
<proteinExistence type="predicted"/>
<feature type="transmembrane region" description="Helical" evidence="1">
    <location>
        <begin position="36"/>
        <end position="59"/>
    </location>
</feature>
<keyword evidence="1" id="KW-0812">Transmembrane</keyword>
<name>A0A239IE89_9BACT</name>
<keyword evidence="1" id="KW-0472">Membrane</keyword>
<dbReference type="Proteomes" id="UP000198356">
    <property type="component" value="Unassembled WGS sequence"/>
</dbReference>
<dbReference type="EMBL" id="FZOU01000003">
    <property type="protein sequence ID" value="SNS90744.1"/>
    <property type="molecule type" value="Genomic_DNA"/>
</dbReference>
<keyword evidence="1" id="KW-1133">Transmembrane helix</keyword>
<evidence type="ECO:0000313" key="2">
    <source>
        <dbReference type="EMBL" id="SNS90744.1"/>
    </source>
</evidence>
<evidence type="ECO:0000313" key="3">
    <source>
        <dbReference type="Proteomes" id="UP000198356"/>
    </source>
</evidence>
<accession>A0A239IE89</accession>